<dbReference type="InterPro" id="IPR043502">
    <property type="entry name" value="DNA/RNA_pol_sf"/>
</dbReference>
<dbReference type="PANTHER" id="PTHR11439:SF496">
    <property type="entry name" value="RNA-DIRECTED DNA POLYMERASE"/>
    <property type="match status" value="1"/>
</dbReference>
<proteinExistence type="predicted"/>
<reference evidence="2" key="1">
    <citation type="journal article" date="2022" name="Int. J. Mol. Sci.">
        <title>Draft Genome of Tanacetum Coccineum: Genomic Comparison of Closely Related Tanacetum-Family Plants.</title>
        <authorList>
            <person name="Yamashiro T."/>
            <person name="Shiraishi A."/>
            <person name="Nakayama K."/>
            <person name="Satake H."/>
        </authorList>
    </citation>
    <scope>NUCLEOTIDE SEQUENCE</scope>
</reference>
<name>A0ABQ5E9P2_9ASTR</name>
<keyword evidence="3" id="KW-1185">Reference proteome</keyword>
<gene>
    <name evidence="2" type="ORF">Tco_0973766</name>
</gene>
<dbReference type="SUPFAM" id="SSF56672">
    <property type="entry name" value="DNA/RNA polymerases"/>
    <property type="match status" value="1"/>
</dbReference>
<comment type="caution">
    <text evidence="2">The sequence shown here is derived from an EMBL/GenBank/DDBJ whole genome shotgun (WGS) entry which is preliminary data.</text>
</comment>
<dbReference type="EMBL" id="BQNB010016082">
    <property type="protein sequence ID" value="GJT47609.1"/>
    <property type="molecule type" value="Genomic_DNA"/>
</dbReference>
<protein>
    <submittedName>
        <fullName evidence="2">Retrotransposon protein, putative, ty1-copia subclass</fullName>
    </submittedName>
</protein>
<sequence length="322" mass="36646">MKLHLVLPPWRGVTETFSPVAKIKLIRIMLAIAAFHDYEIWQMDVKIAFLNGKLTDDVFMAQPEGFENEKYPKRVCKLQKAIYGLKQASRSWNLCFHEKVTQFGFFRSEDESCVYVKVSGSVVVFLVLYVDDILLIGNDIPTLQSVKDWLGRCFTMYLRNTKDGFLVYGGEKELKVAGWSQSGWVFLLTGGVVTWKSSKQDTVADSTCESEYIAACEASKEAIWMKNFIGDLGVVPTVQDPIEIFCDNESAVALTKEPKDHGKSKHIERKYHFVRSKVEEGHVIVKDIRSEDNPADLFTKALAKYKHDEHAKSIGLKDKIEF</sequence>
<dbReference type="Pfam" id="PF07727">
    <property type="entry name" value="RVT_2"/>
    <property type="match status" value="1"/>
</dbReference>
<reference evidence="2" key="2">
    <citation type="submission" date="2022-01" db="EMBL/GenBank/DDBJ databases">
        <authorList>
            <person name="Yamashiro T."/>
            <person name="Shiraishi A."/>
            <person name="Satake H."/>
            <person name="Nakayama K."/>
        </authorList>
    </citation>
    <scope>NUCLEOTIDE SEQUENCE</scope>
</reference>
<feature type="domain" description="Reverse transcriptase Ty1/copia-type" evidence="1">
    <location>
        <begin position="15"/>
        <end position="157"/>
    </location>
</feature>
<evidence type="ECO:0000259" key="1">
    <source>
        <dbReference type="Pfam" id="PF07727"/>
    </source>
</evidence>
<dbReference type="Proteomes" id="UP001151760">
    <property type="component" value="Unassembled WGS sequence"/>
</dbReference>
<evidence type="ECO:0000313" key="2">
    <source>
        <dbReference type="EMBL" id="GJT47609.1"/>
    </source>
</evidence>
<dbReference type="PANTHER" id="PTHR11439">
    <property type="entry name" value="GAG-POL-RELATED RETROTRANSPOSON"/>
    <property type="match status" value="1"/>
</dbReference>
<evidence type="ECO:0000313" key="3">
    <source>
        <dbReference type="Proteomes" id="UP001151760"/>
    </source>
</evidence>
<dbReference type="CDD" id="cd09272">
    <property type="entry name" value="RNase_HI_RT_Ty1"/>
    <property type="match status" value="1"/>
</dbReference>
<accession>A0ABQ5E9P2</accession>
<organism evidence="2 3">
    <name type="scientific">Tanacetum coccineum</name>
    <dbReference type="NCBI Taxonomy" id="301880"/>
    <lineage>
        <taxon>Eukaryota</taxon>
        <taxon>Viridiplantae</taxon>
        <taxon>Streptophyta</taxon>
        <taxon>Embryophyta</taxon>
        <taxon>Tracheophyta</taxon>
        <taxon>Spermatophyta</taxon>
        <taxon>Magnoliopsida</taxon>
        <taxon>eudicotyledons</taxon>
        <taxon>Gunneridae</taxon>
        <taxon>Pentapetalae</taxon>
        <taxon>asterids</taxon>
        <taxon>campanulids</taxon>
        <taxon>Asterales</taxon>
        <taxon>Asteraceae</taxon>
        <taxon>Asteroideae</taxon>
        <taxon>Anthemideae</taxon>
        <taxon>Anthemidinae</taxon>
        <taxon>Tanacetum</taxon>
    </lineage>
</organism>
<dbReference type="InterPro" id="IPR013103">
    <property type="entry name" value="RVT_2"/>
</dbReference>